<comment type="caution">
    <text evidence="2">The sequence shown here is derived from an EMBL/GenBank/DDBJ whole genome shotgun (WGS) entry which is preliminary data.</text>
</comment>
<proteinExistence type="predicted"/>
<gene>
    <name evidence="1" type="ORF">HUJ06_001897</name>
    <name evidence="2" type="ORF">HUJ06_001899</name>
</gene>
<keyword evidence="3" id="KW-1185">Reference proteome</keyword>
<dbReference type="EMBL" id="DUZY01000006">
    <property type="protein sequence ID" value="DAD43667.1"/>
    <property type="molecule type" value="Genomic_DNA"/>
</dbReference>
<dbReference type="Proteomes" id="UP000607653">
    <property type="component" value="Unassembled WGS sequence"/>
</dbReference>
<reference evidence="2 3" key="1">
    <citation type="journal article" date="2020" name="Mol. Biol. Evol.">
        <title>Distinct Expression and Methylation Patterns for Genes with Different Fates following a Single Whole-Genome Duplication in Flowering Plants.</title>
        <authorList>
            <person name="Shi T."/>
            <person name="Rahmani R.S."/>
            <person name="Gugger P.F."/>
            <person name="Wang M."/>
            <person name="Li H."/>
            <person name="Zhang Y."/>
            <person name="Li Z."/>
            <person name="Wang Q."/>
            <person name="Van de Peer Y."/>
            <person name="Marchal K."/>
            <person name="Chen J."/>
        </authorList>
    </citation>
    <scope>NUCLEOTIDE SEQUENCE [LARGE SCALE GENOMIC DNA]</scope>
    <source>
        <tissue evidence="2">Leaf</tissue>
    </source>
</reference>
<evidence type="ECO:0000313" key="3">
    <source>
        <dbReference type="Proteomes" id="UP000607653"/>
    </source>
</evidence>
<accession>A0A822ZJY3</accession>
<evidence type="ECO:0000313" key="2">
    <source>
        <dbReference type="EMBL" id="DAD43669.1"/>
    </source>
</evidence>
<name>A0A822ZJY3_NELNU</name>
<dbReference type="AlphaFoldDB" id="A0A822ZJY3"/>
<dbReference type="EMBL" id="DUZY01000006">
    <property type="protein sequence ID" value="DAD43669.1"/>
    <property type="molecule type" value="Genomic_DNA"/>
</dbReference>
<sequence length="35" mass="3902">MGARPRIHGVFAATENGRRAIEFPQLPFRVGDAYT</sequence>
<evidence type="ECO:0000313" key="1">
    <source>
        <dbReference type="EMBL" id="DAD43667.1"/>
    </source>
</evidence>
<organism evidence="2 3">
    <name type="scientific">Nelumbo nucifera</name>
    <name type="common">Sacred lotus</name>
    <dbReference type="NCBI Taxonomy" id="4432"/>
    <lineage>
        <taxon>Eukaryota</taxon>
        <taxon>Viridiplantae</taxon>
        <taxon>Streptophyta</taxon>
        <taxon>Embryophyta</taxon>
        <taxon>Tracheophyta</taxon>
        <taxon>Spermatophyta</taxon>
        <taxon>Magnoliopsida</taxon>
        <taxon>Proteales</taxon>
        <taxon>Nelumbonaceae</taxon>
        <taxon>Nelumbo</taxon>
    </lineage>
</organism>
<protein>
    <submittedName>
        <fullName evidence="2">Uncharacterized protein</fullName>
    </submittedName>
</protein>